<evidence type="ECO:0000256" key="12">
    <source>
        <dbReference type="RuleBase" id="RU004466"/>
    </source>
</evidence>
<evidence type="ECO:0000313" key="14">
    <source>
        <dbReference type="Proteomes" id="UP000647416"/>
    </source>
</evidence>
<dbReference type="SFLD" id="SFLDG01017">
    <property type="entry name" value="Polyprenyl_Transferase_Like"/>
    <property type="match status" value="1"/>
</dbReference>
<dbReference type="EC" id="2.5.1.10" evidence="3"/>
<dbReference type="AlphaFoldDB" id="A0A926IS58"/>
<dbReference type="GO" id="GO:0046872">
    <property type="term" value="F:metal ion binding"/>
    <property type="evidence" value="ECO:0007669"/>
    <property type="project" value="UniProtKB-KW"/>
</dbReference>
<evidence type="ECO:0000313" key="13">
    <source>
        <dbReference type="EMBL" id="MBC8596054.1"/>
    </source>
</evidence>
<evidence type="ECO:0000256" key="1">
    <source>
        <dbReference type="ARBA" id="ARBA00001946"/>
    </source>
</evidence>
<evidence type="ECO:0000256" key="9">
    <source>
        <dbReference type="ARBA" id="ARBA00032380"/>
    </source>
</evidence>
<evidence type="ECO:0000256" key="8">
    <source>
        <dbReference type="ARBA" id="ARBA00023229"/>
    </source>
</evidence>
<evidence type="ECO:0000256" key="11">
    <source>
        <dbReference type="ARBA" id="ARBA00049399"/>
    </source>
</evidence>
<proteinExistence type="inferred from homology"/>
<evidence type="ECO:0000256" key="4">
    <source>
        <dbReference type="ARBA" id="ARBA00015100"/>
    </source>
</evidence>
<dbReference type="InterPro" id="IPR008949">
    <property type="entry name" value="Isoprenoid_synthase_dom_sf"/>
</dbReference>
<keyword evidence="14" id="KW-1185">Reference proteome</keyword>
<protein>
    <recommendedName>
        <fullName evidence="4">Farnesyl diphosphate synthase</fullName>
        <ecNumber evidence="3">2.5.1.10</ecNumber>
    </recommendedName>
    <alternativeName>
        <fullName evidence="10">(2E,6E)-farnesyl diphosphate synthase</fullName>
    </alternativeName>
    <alternativeName>
        <fullName evidence="9">Geranyltranstransferase</fullName>
    </alternativeName>
</protein>
<dbReference type="FunFam" id="1.10.600.10:FF:000001">
    <property type="entry name" value="Geranylgeranyl diphosphate synthase"/>
    <property type="match status" value="1"/>
</dbReference>
<dbReference type="GO" id="GO:0004337">
    <property type="term" value="F:(2E,6E)-farnesyl diphosphate synthase activity"/>
    <property type="evidence" value="ECO:0007669"/>
    <property type="project" value="UniProtKB-EC"/>
</dbReference>
<comment type="similarity">
    <text evidence="2 12">Belongs to the FPP/GGPP synthase family.</text>
</comment>
<dbReference type="SUPFAM" id="SSF48576">
    <property type="entry name" value="Terpenoid synthases"/>
    <property type="match status" value="1"/>
</dbReference>
<dbReference type="GO" id="GO:0016114">
    <property type="term" value="P:terpenoid biosynthetic process"/>
    <property type="evidence" value="ECO:0007669"/>
    <property type="project" value="UniProtKB-ARBA"/>
</dbReference>
<dbReference type="InterPro" id="IPR033749">
    <property type="entry name" value="Polyprenyl_synt_CS"/>
</dbReference>
<dbReference type="RefSeq" id="WP_262431613.1">
    <property type="nucleotide sequence ID" value="NZ_JACRTE010000003.1"/>
</dbReference>
<comment type="catalytic activity">
    <reaction evidence="11">
        <text>isopentenyl diphosphate + (2E)-geranyl diphosphate = (2E,6E)-farnesyl diphosphate + diphosphate</text>
        <dbReference type="Rhea" id="RHEA:19361"/>
        <dbReference type="ChEBI" id="CHEBI:33019"/>
        <dbReference type="ChEBI" id="CHEBI:58057"/>
        <dbReference type="ChEBI" id="CHEBI:128769"/>
        <dbReference type="ChEBI" id="CHEBI:175763"/>
        <dbReference type="EC" id="2.5.1.10"/>
    </reaction>
</comment>
<dbReference type="Proteomes" id="UP000647416">
    <property type="component" value="Unassembled WGS sequence"/>
</dbReference>
<evidence type="ECO:0000256" key="6">
    <source>
        <dbReference type="ARBA" id="ARBA00022723"/>
    </source>
</evidence>
<organism evidence="13 14">
    <name type="scientific">Qingrenia yutianensis</name>
    <dbReference type="NCBI Taxonomy" id="2763676"/>
    <lineage>
        <taxon>Bacteria</taxon>
        <taxon>Bacillati</taxon>
        <taxon>Bacillota</taxon>
        <taxon>Clostridia</taxon>
        <taxon>Eubacteriales</taxon>
        <taxon>Oscillospiraceae</taxon>
        <taxon>Qingrenia</taxon>
    </lineage>
</organism>
<evidence type="ECO:0000256" key="10">
    <source>
        <dbReference type="ARBA" id="ARBA00032873"/>
    </source>
</evidence>
<dbReference type="Gene3D" id="1.10.600.10">
    <property type="entry name" value="Farnesyl Diphosphate Synthase"/>
    <property type="match status" value="1"/>
</dbReference>
<evidence type="ECO:0000256" key="3">
    <source>
        <dbReference type="ARBA" id="ARBA00012439"/>
    </source>
</evidence>
<keyword evidence="8" id="KW-0414">Isoprene biosynthesis</keyword>
<dbReference type="EMBL" id="JACRTE010000003">
    <property type="protein sequence ID" value="MBC8596054.1"/>
    <property type="molecule type" value="Genomic_DNA"/>
</dbReference>
<sequence>MNFNDEYKKRLTLINEHIESFFANECRNLESFVTEAPVYSVLNGGKRVRGILTLEVARMLGGNEKTALEFAAAIEFIQAYSLVHDDLPCMDDDDYRRGQLSCHKKFGEAKGVLCGDSLLNLAYEVMLKSILNGGDGEKKAAAEIAHRAGIFGMIKGQLIDIDLMSKKDITLPDVENLIEYKTTALISAAALAGARIANADGEDIENIKNYAYHLGTAFQIRDDFEDEEEDKLKEEEEKTPNFINLLGKEKAIEKLIYHRNSARDILKKYEKSEFLTAMNEFLFGAF</sequence>
<comment type="caution">
    <text evidence="13">The sequence shown here is derived from an EMBL/GenBank/DDBJ whole genome shotgun (WGS) entry which is preliminary data.</text>
</comment>
<evidence type="ECO:0000256" key="2">
    <source>
        <dbReference type="ARBA" id="ARBA00006706"/>
    </source>
</evidence>
<name>A0A926IS58_9FIRM</name>
<keyword evidence="5 12" id="KW-0808">Transferase</keyword>
<dbReference type="PROSITE" id="PS00723">
    <property type="entry name" value="POLYPRENYL_SYNTHASE_1"/>
    <property type="match status" value="1"/>
</dbReference>
<dbReference type="Pfam" id="PF00348">
    <property type="entry name" value="polyprenyl_synt"/>
    <property type="match status" value="1"/>
</dbReference>
<dbReference type="PROSITE" id="PS00444">
    <property type="entry name" value="POLYPRENYL_SYNTHASE_2"/>
    <property type="match status" value="1"/>
</dbReference>
<dbReference type="SFLD" id="SFLDS00005">
    <property type="entry name" value="Isoprenoid_Synthase_Type_I"/>
    <property type="match status" value="1"/>
</dbReference>
<evidence type="ECO:0000256" key="5">
    <source>
        <dbReference type="ARBA" id="ARBA00022679"/>
    </source>
</evidence>
<evidence type="ECO:0000256" key="7">
    <source>
        <dbReference type="ARBA" id="ARBA00022842"/>
    </source>
</evidence>
<reference evidence="13" key="1">
    <citation type="submission" date="2020-08" db="EMBL/GenBank/DDBJ databases">
        <title>Genome public.</title>
        <authorList>
            <person name="Liu C."/>
            <person name="Sun Q."/>
        </authorList>
    </citation>
    <scope>NUCLEOTIDE SEQUENCE</scope>
    <source>
        <strain evidence="13">NSJ-50</strain>
    </source>
</reference>
<gene>
    <name evidence="13" type="ORF">H8706_04120</name>
</gene>
<dbReference type="PANTHER" id="PTHR43281:SF1">
    <property type="entry name" value="FARNESYL DIPHOSPHATE SYNTHASE"/>
    <property type="match status" value="1"/>
</dbReference>
<comment type="cofactor">
    <cofactor evidence="1">
        <name>Mg(2+)</name>
        <dbReference type="ChEBI" id="CHEBI:18420"/>
    </cofactor>
</comment>
<keyword evidence="7" id="KW-0460">Magnesium</keyword>
<dbReference type="PANTHER" id="PTHR43281">
    <property type="entry name" value="FARNESYL DIPHOSPHATE SYNTHASE"/>
    <property type="match status" value="1"/>
</dbReference>
<keyword evidence="6" id="KW-0479">Metal-binding</keyword>
<accession>A0A926IS58</accession>
<dbReference type="InterPro" id="IPR000092">
    <property type="entry name" value="Polyprenyl_synt"/>
</dbReference>